<reference evidence="1 2" key="1">
    <citation type="journal article" date="2009" name="PLoS ONE">
        <title>Methylobacterium genome sequences: a reference blueprint to investigate microbial metabolism of C1 compounds from natural and industrial sources.</title>
        <authorList>
            <person name="Vuilleumier S."/>
            <person name="Chistoserdova L."/>
            <person name="Lee M.-C."/>
            <person name="Bringel F."/>
            <person name="Lajus A."/>
            <person name="Zhou Y."/>
            <person name="Gourion B."/>
            <person name="Barbe V."/>
            <person name="Chang J."/>
            <person name="Cruveiller S."/>
            <person name="Dossat C."/>
            <person name="Gillett W."/>
            <person name="Gruffaz C."/>
            <person name="Haugen E."/>
            <person name="Hourcade E."/>
            <person name="Levy R."/>
            <person name="Mangenot S."/>
            <person name="Muller E."/>
            <person name="Nadalig T."/>
            <person name="Pagni M."/>
            <person name="Penny C."/>
            <person name="Peyraud R."/>
            <person name="Robinson D.G."/>
            <person name="Roche D."/>
            <person name="Rouy Z."/>
            <person name="Saenampechek C."/>
            <person name="Salvignol G."/>
            <person name="Vallenet D."/>
            <person name="Wu Z."/>
            <person name="Marx C.J."/>
            <person name="Vorholt J.A."/>
            <person name="Olson M.V."/>
            <person name="Kaul R."/>
            <person name="Weissenbach J."/>
            <person name="Medigue C."/>
            <person name="Lidstrom M.E."/>
        </authorList>
    </citation>
    <scope>NUCLEOTIDE SEQUENCE [LARGE SCALE GENOMIC DNA]</scope>
    <source>
        <strain evidence="2">ATCC 14718 / DSM 1338 / JCM 2805 / NCIMB 9133 / AM1</strain>
    </source>
</reference>
<protein>
    <submittedName>
        <fullName evidence="1">Uncharacterized protein</fullName>
    </submittedName>
</protein>
<organism evidence="1 2">
    <name type="scientific">Methylorubrum extorquens (strain ATCC 14718 / DSM 1338 / JCM 2805 / NCIMB 9133 / AM1)</name>
    <name type="common">Methylobacterium extorquens</name>
    <dbReference type="NCBI Taxonomy" id="272630"/>
    <lineage>
        <taxon>Bacteria</taxon>
        <taxon>Pseudomonadati</taxon>
        <taxon>Pseudomonadota</taxon>
        <taxon>Alphaproteobacteria</taxon>
        <taxon>Hyphomicrobiales</taxon>
        <taxon>Methylobacteriaceae</taxon>
        <taxon>Methylorubrum</taxon>
    </lineage>
</organism>
<dbReference type="RefSeq" id="WP_015857607.1">
    <property type="nucleotide sequence ID" value="NC_012808.1"/>
</dbReference>
<dbReference type="HOGENOM" id="CLU_078171_0_0_5"/>
<evidence type="ECO:0000313" key="1">
    <source>
        <dbReference type="EMBL" id="ACS42743.1"/>
    </source>
</evidence>
<gene>
    <name evidence="1" type="ordered locus">MexAM1_META1p5139</name>
</gene>
<sequence>MRRTDPETGAARSRHGLFDRLALAAGRAALGLGPREAMIRSVALALTACAALPAIARADPLAAENPRIPEPMVFDLLRPLGARAGEREVNVLAVRPLDRGPTDWAPELEYAYADGQSFELELPFEDGRLTQVKFALQGTFGTGAGGRWIHGWQYLGQVERGSATFRNSLLYISGYRFDAHWSMLSMAGLRQVGLRRLGPTALLLNHSVFYDFDPETVLGLEVNLRQDIAGDDRTRALVIPQIHRRLSELTSLQAGLGVEFRTDRDAGLVAALRLIREF</sequence>
<evidence type="ECO:0000313" key="2">
    <source>
        <dbReference type="Proteomes" id="UP000009081"/>
    </source>
</evidence>
<name>C5AU44_METEA</name>
<dbReference type="eggNOG" id="ENOG5032J7B">
    <property type="taxonomic scope" value="Bacteria"/>
</dbReference>
<dbReference type="EMBL" id="CP001510">
    <property type="protein sequence ID" value="ACS42743.1"/>
    <property type="molecule type" value="Genomic_DNA"/>
</dbReference>
<dbReference type="KEGG" id="mea:Mex_1p5139"/>
<accession>C5AU44</accession>
<proteinExistence type="predicted"/>
<dbReference type="AlphaFoldDB" id="C5AU44"/>
<keyword evidence="2" id="KW-1185">Reference proteome</keyword>
<dbReference type="STRING" id="272630.MexAM1_META1p5139"/>
<dbReference type="Proteomes" id="UP000009081">
    <property type="component" value="Chromosome"/>
</dbReference>